<evidence type="ECO:0000313" key="4">
    <source>
        <dbReference type="EMBL" id="GAA1961601.1"/>
    </source>
</evidence>
<gene>
    <name evidence="4" type="ORF">GCM10009838_17790</name>
</gene>
<accession>A0ABN2R0X2</accession>
<keyword evidence="5" id="KW-1185">Reference proteome</keyword>
<reference evidence="4 5" key="1">
    <citation type="journal article" date="2019" name="Int. J. Syst. Evol. Microbiol.">
        <title>The Global Catalogue of Microorganisms (GCM) 10K type strain sequencing project: providing services to taxonomists for standard genome sequencing and annotation.</title>
        <authorList>
            <consortium name="The Broad Institute Genomics Platform"/>
            <consortium name="The Broad Institute Genome Sequencing Center for Infectious Disease"/>
            <person name="Wu L."/>
            <person name="Ma J."/>
        </authorList>
    </citation>
    <scope>NUCLEOTIDE SEQUENCE [LARGE SCALE GENOMIC DNA]</scope>
    <source>
        <strain evidence="4 5">JCM 16013</strain>
    </source>
</reference>
<feature type="chain" id="PRO_5046333778" evidence="3">
    <location>
        <begin position="24"/>
        <end position="2387"/>
    </location>
</feature>
<dbReference type="Proteomes" id="UP001499854">
    <property type="component" value="Unassembled WGS sequence"/>
</dbReference>
<comment type="caution">
    <text evidence="4">The sequence shown here is derived from an EMBL/GenBank/DDBJ whole genome shotgun (WGS) entry which is preliminary data.</text>
</comment>
<feature type="signal peptide" evidence="3">
    <location>
        <begin position="1"/>
        <end position="23"/>
    </location>
</feature>
<evidence type="ECO:0000256" key="2">
    <source>
        <dbReference type="SAM" id="Phobius"/>
    </source>
</evidence>
<proteinExistence type="predicted"/>
<keyword evidence="3" id="KW-0732">Signal</keyword>
<dbReference type="PANTHER" id="PTHR32305">
    <property type="match status" value="1"/>
</dbReference>
<dbReference type="InterPro" id="IPR050708">
    <property type="entry name" value="T6SS_VgrG/RHS"/>
</dbReference>
<keyword evidence="2" id="KW-1133">Transmembrane helix</keyword>
<dbReference type="Gene3D" id="2.180.10.10">
    <property type="entry name" value="RHS repeat-associated core"/>
    <property type="match status" value="2"/>
</dbReference>
<name>A0ABN2R0X2_9ACTN</name>
<dbReference type="EMBL" id="BAAAQM010000007">
    <property type="protein sequence ID" value="GAA1961601.1"/>
    <property type="molecule type" value="Genomic_DNA"/>
</dbReference>
<keyword evidence="2" id="KW-0472">Membrane</keyword>
<feature type="transmembrane region" description="Helical" evidence="2">
    <location>
        <begin position="2112"/>
        <end position="2136"/>
    </location>
</feature>
<protein>
    <submittedName>
        <fullName evidence="4">RHS repeat-associated core domain-containing protein</fullName>
    </submittedName>
</protein>
<dbReference type="NCBIfam" id="TIGR01643">
    <property type="entry name" value="YD_repeat_2x"/>
    <property type="match status" value="1"/>
</dbReference>
<dbReference type="RefSeq" id="WP_344656467.1">
    <property type="nucleotide sequence ID" value="NZ_BAAAQM010000007.1"/>
</dbReference>
<dbReference type="InterPro" id="IPR006530">
    <property type="entry name" value="YD"/>
</dbReference>
<evidence type="ECO:0000256" key="1">
    <source>
        <dbReference type="SAM" id="MobiDB-lite"/>
    </source>
</evidence>
<dbReference type="NCBIfam" id="TIGR03696">
    <property type="entry name" value="Rhs_assc_core"/>
    <property type="match status" value="1"/>
</dbReference>
<feature type="region of interest" description="Disordered" evidence="1">
    <location>
        <begin position="1853"/>
        <end position="1872"/>
    </location>
</feature>
<dbReference type="PANTHER" id="PTHR32305:SF17">
    <property type="entry name" value="TRNA NUCLEASE WAPA"/>
    <property type="match status" value="1"/>
</dbReference>
<evidence type="ECO:0000256" key="3">
    <source>
        <dbReference type="SAM" id="SignalP"/>
    </source>
</evidence>
<sequence>MTWLLVGALVAGLVAGTESGAVAATGAKKNKQIWRPRPLTATTSVPGTKRTGHPPAIVPHYAVATPTAPVWPKAGAVDLTVPAAAPRAAAGTQGGTHNQTPAQAAVASAPDFPVTVAADPQAAADPLADPTTQAGATPAAGTTAQPVIHVAVADPQIAQKAGIPGVIVSVSRADGISAPAHVKLNLDYTGYKDAYGGDYGDRLKLVKLPDCVLTQPTSKSCRQQTQMAFTNTDTKTVHLLTAPVTVPGAPKKSTAAGMETDAAARTSGVAVFGAVPGPQSPNGNYNATSLKASDTWTVSNTGGYSYTYAVSVPPALGAGTAPSVALSYSSDSVDGANANSNPQASLLGDGWDTGGGFIEKTFTPCSNTGDMCQGIPNATISLPGHSGEIVHDDTTGVWRLSPDDGSRIEELTGGYNGNPADNNAYWRLTATDGTEYYFGANRLPQPEGGTGTDAPTFSAWGIPVYGTGTGTPCNDPTSTTVVDCRAGYRWNLDFVIDPHRNLTRYSYLREENWYTHTAGTRLLEYTAGGYVSEIDYGMKAADVATAGAPAAKVMYSLLPRCVADFPGVNCPALAPGYDKITETTPGSGIANTGLVKGSGSADNSSTYQDAPTDQVCNSTGTCNNTSPSFYQTARLGKITTYARVAGGGQPAITGVDAQAGYIAVDQYALSQSFAIQSGGTALMLDSVSRTGFDPASGAATVVGGTTDAVHDVAAGPAVHFGYTLLPNRSALSPLFTSQGPAERNRLIAVDDELGGAIRVSYDGTTPIQGAENCTVAPALDSNGTLCYPELFTKPGDPAGTVTTDWMIKHVATSVEHDDMTTLNPGVNPARTGTVGYSSVRTDYAYTLQGSWHSNDSEQTPVAMRTYDQFRGFTEIDATVGGLADLTQDSKTATIYLRGMDQDKHLDGTAPAASAYDTDNNAYVDDNAYAGRVLETETFTSAAQGAPAFTQVIDKPELSAPTAEHKRANDTLPRQRSRFQHTQAAITHQQVAAGTRTTEVDYYYGDTVPTFTGSGGVGYNGQLLATVDKADGKVPATCTDTQYATAVANPGDMRNLQWTSYPWQTHTYTFPVGFTMPSTPVNCTGVTGELETGGTQTLYDGAPGGQINTLDYRTPVTDPTETDVVSGVDGSGEHWMRKSSTPKSDFDTYGNALSATNADGTTSWTSNSPAGNYLPDTVVATTADPNAGTGNVKGWSSTTKEIVGRQAPATITDSNGRVTSINYDGAGRITDVWLPGNDKAANQATPNKHFVYDLAGPGNAPNPSWVDTQNLLDNGKYADSVQIMDGLGRVVQTRSTPVDDSNGAVVTDTRYDWQGRTQVVSAAHYDGTNGPGSGWLYYADNSVPSVTVSTYDAMGRIVLSELKDSVNGQALGTMWSTATTYYGDDRTDVTPPAGGVATSTVTDVRGRTAERWQYHENPPANPGAQSDADVTHYTYTDLPGVFTGGNGSVITVTDQAGNYWKTTDDLLGRTVQSDDPNAGVTTTRYLPGGAVASSTDARGKQLTYTYDNLGRKRHEYDTTGGATPGAANELAAWTYDGAADATRPGQTVANQPYQSIRYVGGSGTGGSAYTQAVGSYDAAYRPLTNTLTLPTTGPDAAFGGPFTVNTAYNPVSGSVYHYDNPAVPAAGLSAETVYNTYNTAGQLLTAAGNGDYLSDTQLTPFGEISSRTLGDYPYQVVQQQLYDTPTRRVTKSFIDATAGPDPASTTSPPKLLSYGVDYRTYAYDASGQVTGVNDEQNFGAAGHTTDLQCFTYDALDRLKSAWTDKGTLPGVNDDPTGFGTGLAPGGVGTCSDTTPTAADVIGAGPAPYWQDFNGPAGSGMATDSMGNRVQVVDHAATTGAQDITHNYGTAAAGTRNSGTGSGPHLLSGVATSGGATGNDTYGYDASGNTTSRQVSARAGVQAAAENLQWDSEGRLSQDNDSAGNTTSNYLYDAAGTELIRRDTTGSTVTATLYIGSTEIHLSSGKTTAQRYYAFPDAPTTVVGSDGTTTVEVIDDHGTGGTTLDATPGDAKQGQVIARRYTKPYGEARGIPVTQTTTPGWVDDHAFLGKPADVGTGLVDVGARKYDPAVGRFISVDPKFQPDSPQDIGGYAYGGNNPVNNADPTGRCWICNPFHAVVAAVAVVAVVAVAVVAAPVVLPALAAVAETASTGLAAASAAASAASATGTAIATAAAEGAATAAVAGATPALAAAAGFANGAAAACAALCTSGAAVASVVTAAEVSNMVTGGSSSGSATAPAQGTRGQVGAFDPPIYHYPAPDNWDGDIDARLGDATAHAYSHALQQPVLAKKSRTWVGALNVDTGDIAVTCSGGGSCAEPNIIAKTGWARSSTVFTKAFQLQDLDDGLGKITQEKPVCMVCRDTYPPENFSPGVSTAGMGWAVHRSRTMFF</sequence>
<dbReference type="InterPro" id="IPR022385">
    <property type="entry name" value="Rhs_assc_core"/>
</dbReference>
<keyword evidence="2" id="KW-0812">Transmembrane</keyword>
<evidence type="ECO:0000313" key="5">
    <source>
        <dbReference type="Proteomes" id="UP001499854"/>
    </source>
</evidence>
<organism evidence="4 5">
    <name type="scientific">Catenulispora subtropica</name>
    <dbReference type="NCBI Taxonomy" id="450798"/>
    <lineage>
        <taxon>Bacteria</taxon>
        <taxon>Bacillati</taxon>
        <taxon>Actinomycetota</taxon>
        <taxon>Actinomycetes</taxon>
        <taxon>Catenulisporales</taxon>
        <taxon>Catenulisporaceae</taxon>
        <taxon>Catenulispora</taxon>
    </lineage>
</organism>